<dbReference type="Proteomes" id="UP001152795">
    <property type="component" value="Unassembled WGS sequence"/>
</dbReference>
<reference evidence="1" key="1">
    <citation type="submission" date="2020-04" db="EMBL/GenBank/DDBJ databases">
        <authorList>
            <person name="Alioto T."/>
            <person name="Alioto T."/>
            <person name="Gomez Garrido J."/>
        </authorList>
    </citation>
    <scope>NUCLEOTIDE SEQUENCE</scope>
    <source>
        <strain evidence="1">A484AB</strain>
    </source>
</reference>
<accession>A0A6S7HW11</accession>
<dbReference type="SUPFAM" id="SSF56672">
    <property type="entry name" value="DNA/RNA polymerases"/>
    <property type="match status" value="1"/>
</dbReference>
<protein>
    <submittedName>
        <fullName evidence="1">Uncharacterized protein</fullName>
    </submittedName>
</protein>
<sequence>MTALLDMTNQWCFNIDKGMLNDVIFLDLKKAFDTIDHEILQMKLACYGLKECSLEWVASYLTNRVQICHVNGIYSNEETISCRVPQGSILGPVLFLLYINDLPSCLEHGIARLFADDTNMTSTGCNLESVENKMQIELNKIFKWLCANKLTLNILKTDFMVIASRQKLSALGDSITLSVNGVSLSQVRS</sequence>
<proteinExistence type="predicted"/>
<keyword evidence="2" id="KW-1185">Reference proteome</keyword>
<dbReference type="AlphaFoldDB" id="A0A6S7HW11"/>
<dbReference type="EMBL" id="CACRXK020003398">
    <property type="protein sequence ID" value="CAB3998611.1"/>
    <property type="molecule type" value="Genomic_DNA"/>
</dbReference>
<dbReference type="OrthoDB" id="414730at2759"/>
<organism evidence="1 2">
    <name type="scientific">Paramuricea clavata</name>
    <name type="common">Red gorgonian</name>
    <name type="synonym">Violescent sea-whip</name>
    <dbReference type="NCBI Taxonomy" id="317549"/>
    <lineage>
        <taxon>Eukaryota</taxon>
        <taxon>Metazoa</taxon>
        <taxon>Cnidaria</taxon>
        <taxon>Anthozoa</taxon>
        <taxon>Octocorallia</taxon>
        <taxon>Malacalcyonacea</taxon>
        <taxon>Plexauridae</taxon>
        <taxon>Paramuricea</taxon>
    </lineage>
</organism>
<dbReference type="InterPro" id="IPR043502">
    <property type="entry name" value="DNA/RNA_pol_sf"/>
</dbReference>
<dbReference type="PROSITE" id="PS50878">
    <property type="entry name" value="RT_POL"/>
    <property type="match status" value="1"/>
</dbReference>
<feature type="non-terminal residue" evidence="1">
    <location>
        <position position="189"/>
    </location>
</feature>
<gene>
    <name evidence="1" type="ORF">PACLA_8A074545</name>
</gene>
<evidence type="ECO:0000313" key="1">
    <source>
        <dbReference type="EMBL" id="CAB3998611.1"/>
    </source>
</evidence>
<comment type="caution">
    <text evidence="1">The sequence shown here is derived from an EMBL/GenBank/DDBJ whole genome shotgun (WGS) entry which is preliminary data.</text>
</comment>
<dbReference type="Pfam" id="PF00078">
    <property type="entry name" value="RVT_1"/>
    <property type="match status" value="1"/>
</dbReference>
<name>A0A6S7HW11_PARCT</name>
<dbReference type="InterPro" id="IPR000477">
    <property type="entry name" value="RT_dom"/>
</dbReference>
<evidence type="ECO:0000313" key="2">
    <source>
        <dbReference type="Proteomes" id="UP001152795"/>
    </source>
</evidence>
<dbReference type="PANTHER" id="PTHR33332">
    <property type="entry name" value="REVERSE TRANSCRIPTASE DOMAIN-CONTAINING PROTEIN"/>
    <property type="match status" value="1"/>
</dbReference>